<accession>A0A8H6RC80</accession>
<dbReference type="OrthoDB" id="3649861at2759"/>
<name>A0A8H6RC80_9PEZI</name>
<dbReference type="EMBL" id="JABCIY010000219">
    <property type="protein sequence ID" value="KAF7187907.1"/>
    <property type="molecule type" value="Genomic_DNA"/>
</dbReference>
<reference evidence="2" key="1">
    <citation type="submission" date="2020-04" db="EMBL/GenBank/DDBJ databases">
        <title>Draft genome resource of the tomato pathogen Pseudocercospora fuligena.</title>
        <authorList>
            <person name="Zaccaron A."/>
        </authorList>
    </citation>
    <scope>NUCLEOTIDE SEQUENCE</scope>
    <source>
        <strain evidence="2">PF001</strain>
    </source>
</reference>
<evidence type="ECO:0000256" key="1">
    <source>
        <dbReference type="SAM" id="Phobius"/>
    </source>
</evidence>
<organism evidence="2 3">
    <name type="scientific">Pseudocercospora fuligena</name>
    <dbReference type="NCBI Taxonomy" id="685502"/>
    <lineage>
        <taxon>Eukaryota</taxon>
        <taxon>Fungi</taxon>
        <taxon>Dikarya</taxon>
        <taxon>Ascomycota</taxon>
        <taxon>Pezizomycotina</taxon>
        <taxon>Dothideomycetes</taxon>
        <taxon>Dothideomycetidae</taxon>
        <taxon>Mycosphaerellales</taxon>
        <taxon>Mycosphaerellaceae</taxon>
        <taxon>Pseudocercospora</taxon>
    </lineage>
</organism>
<evidence type="ECO:0000313" key="2">
    <source>
        <dbReference type="EMBL" id="KAF7187907.1"/>
    </source>
</evidence>
<proteinExistence type="predicted"/>
<evidence type="ECO:0000313" key="3">
    <source>
        <dbReference type="Proteomes" id="UP000660729"/>
    </source>
</evidence>
<feature type="transmembrane region" description="Helical" evidence="1">
    <location>
        <begin position="144"/>
        <end position="165"/>
    </location>
</feature>
<comment type="caution">
    <text evidence="2">The sequence shown here is derived from an EMBL/GenBank/DDBJ whole genome shotgun (WGS) entry which is preliminary data.</text>
</comment>
<keyword evidence="3" id="KW-1185">Reference proteome</keyword>
<keyword evidence="1" id="KW-0472">Membrane</keyword>
<keyword evidence="1" id="KW-0812">Transmembrane</keyword>
<dbReference type="AlphaFoldDB" id="A0A8H6RC80"/>
<dbReference type="Proteomes" id="UP000660729">
    <property type="component" value="Unassembled WGS sequence"/>
</dbReference>
<keyword evidence="1" id="KW-1133">Transmembrane helix</keyword>
<gene>
    <name evidence="2" type="ORF">HII31_10807</name>
</gene>
<sequence>MSDFANGLMRRGCQMHEDNALANAIKARSYDQIVKAVDGRTTVQINVDLAEIYSERPAKEIEEDLKAAFSGHHIEFKQGDQKQEAVQLSKLDDSKDDSTTTHPGRSIAKRDVYYCGGPPFYGVQLYGCGLSTLLYGLGGYQPGLLSGLGLVVDGLGAALGLGGILK</sequence>
<protein>
    <submittedName>
        <fullName evidence="2">Uncharacterized protein</fullName>
    </submittedName>
</protein>